<dbReference type="InterPro" id="IPR016032">
    <property type="entry name" value="Sig_transdc_resp-reg_C-effctor"/>
</dbReference>
<reference evidence="2 3" key="1">
    <citation type="submission" date="2020-08" db="EMBL/GenBank/DDBJ databases">
        <title>Genomic Encyclopedia of Type Strains, Phase IV (KMG-IV): sequencing the most valuable type-strain genomes for metagenomic binning, comparative biology and taxonomic classification.</title>
        <authorList>
            <person name="Goeker M."/>
        </authorList>
    </citation>
    <scope>NUCLEOTIDE SEQUENCE [LARGE SCALE GENOMIC DNA]</scope>
    <source>
        <strain evidence="2 3">DSM 100044</strain>
    </source>
</reference>
<accession>A0A7W9BCB2</accession>
<dbReference type="InterPro" id="IPR050471">
    <property type="entry name" value="AB_hydrolase"/>
</dbReference>
<dbReference type="Pfam" id="PF00561">
    <property type="entry name" value="Abhydrolase_1"/>
    <property type="match status" value="1"/>
</dbReference>
<dbReference type="AlphaFoldDB" id="A0A7W9BCB2"/>
<keyword evidence="2" id="KW-0238">DNA-binding</keyword>
<dbReference type="InterPro" id="IPR029058">
    <property type="entry name" value="AB_hydrolase_fold"/>
</dbReference>
<feature type="domain" description="AB hydrolase-1" evidence="1">
    <location>
        <begin position="295"/>
        <end position="507"/>
    </location>
</feature>
<sequence length="527" mass="57894">MAAVQGSLIINMLGELQVRRDQPIALPASKKTRALLAFLIETRRPQRRDRLCELFWDIPDDPRGALRWALSKLRGIVNDDAHARLVADRERVSLDLTSVDVDLHALQQLGSNLGQATLAELIHGAALLRQPMLAGLDLPQHHAYQAWLVAERHEVERLRCSFLAAIVDRLKDAPEQVLSWCREWVSCEPLSAIAASALVHALVPLGKAGEASEFAAAFKAAAAAAGVDATSVDDLGHPPSRPSDHNRQLLQRQKIAFCTASDGARIAYASVGGGPPLVKAANWLNHLELDWDAPIWAPLFRELARDHCFIRYDERGNGLSDWNVSDLSFPAFVSDLEAVVNAAGLGRFPLIGISQGCAVAIDYAVHNPDRVSHLILMGGYAAGWRAGASEEVRAEREAVITLVREGWGRDDPVYRQIFSATFMPAATPEELTWFNEFQRRTTSPRNAARFLEVFGGIDVRPLLSRVAAPTLVMHSQGDRRIPVTTGLELAAGIPNAEFVMLHSDNHILLGREAASEEFVAHVRQFID</sequence>
<proteinExistence type="predicted"/>
<dbReference type="RefSeq" id="WP_221234618.1">
    <property type="nucleotide sequence ID" value="NZ_JACIJK010000004.1"/>
</dbReference>
<gene>
    <name evidence="2" type="ORF">FHS94_001421</name>
</gene>
<evidence type="ECO:0000259" key="1">
    <source>
        <dbReference type="Pfam" id="PF00561"/>
    </source>
</evidence>
<protein>
    <submittedName>
        <fullName evidence="2">Pimeloyl-ACP methyl ester carboxylesterase/DNA-binding SARP family transcriptional activator</fullName>
    </submittedName>
</protein>
<keyword evidence="3" id="KW-1185">Reference proteome</keyword>
<evidence type="ECO:0000313" key="2">
    <source>
        <dbReference type="EMBL" id="MBB5714585.1"/>
    </source>
</evidence>
<dbReference type="InterPro" id="IPR000073">
    <property type="entry name" value="AB_hydrolase_1"/>
</dbReference>
<evidence type="ECO:0000313" key="3">
    <source>
        <dbReference type="Proteomes" id="UP000546200"/>
    </source>
</evidence>
<dbReference type="InterPro" id="IPR036388">
    <property type="entry name" value="WH-like_DNA-bd_sf"/>
</dbReference>
<dbReference type="PANTHER" id="PTHR43433">
    <property type="entry name" value="HYDROLASE, ALPHA/BETA FOLD FAMILY PROTEIN"/>
    <property type="match status" value="1"/>
</dbReference>
<dbReference type="PRINTS" id="PR00111">
    <property type="entry name" value="ABHYDROLASE"/>
</dbReference>
<dbReference type="SUPFAM" id="SSF53474">
    <property type="entry name" value="alpha/beta-Hydrolases"/>
    <property type="match status" value="1"/>
</dbReference>
<dbReference type="GO" id="GO:0003677">
    <property type="term" value="F:DNA binding"/>
    <property type="evidence" value="ECO:0007669"/>
    <property type="project" value="UniProtKB-KW"/>
</dbReference>
<dbReference type="SUPFAM" id="SSF46894">
    <property type="entry name" value="C-terminal effector domain of the bipartite response regulators"/>
    <property type="match status" value="1"/>
</dbReference>
<organism evidence="2 3">
    <name type="scientific">Sphingomonas aerophila</name>
    <dbReference type="NCBI Taxonomy" id="1344948"/>
    <lineage>
        <taxon>Bacteria</taxon>
        <taxon>Pseudomonadati</taxon>
        <taxon>Pseudomonadota</taxon>
        <taxon>Alphaproteobacteria</taxon>
        <taxon>Sphingomonadales</taxon>
        <taxon>Sphingomonadaceae</taxon>
        <taxon>Sphingomonas</taxon>
    </lineage>
</organism>
<dbReference type="EMBL" id="JACIJK010000004">
    <property type="protein sequence ID" value="MBB5714585.1"/>
    <property type="molecule type" value="Genomic_DNA"/>
</dbReference>
<dbReference type="Proteomes" id="UP000546200">
    <property type="component" value="Unassembled WGS sequence"/>
</dbReference>
<name>A0A7W9BCB2_9SPHN</name>
<comment type="caution">
    <text evidence="2">The sequence shown here is derived from an EMBL/GenBank/DDBJ whole genome shotgun (WGS) entry which is preliminary data.</text>
</comment>
<dbReference type="PANTHER" id="PTHR43433:SF8">
    <property type="entry name" value="BIFUNCTIONAL LIPASE_ADENYLATE CYCLASE LIPJ"/>
    <property type="match status" value="1"/>
</dbReference>
<dbReference type="Gene3D" id="1.10.10.10">
    <property type="entry name" value="Winged helix-like DNA-binding domain superfamily/Winged helix DNA-binding domain"/>
    <property type="match status" value="1"/>
</dbReference>
<dbReference type="GO" id="GO:0006355">
    <property type="term" value="P:regulation of DNA-templated transcription"/>
    <property type="evidence" value="ECO:0007669"/>
    <property type="project" value="InterPro"/>
</dbReference>
<dbReference type="Gene3D" id="3.40.50.1820">
    <property type="entry name" value="alpha/beta hydrolase"/>
    <property type="match status" value="1"/>
</dbReference>